<name>B0MV27_9BACT</name>
<reference evidence="1" key="2">
    <citation type="submission" date="2013-09" db="EMBL/GenBank/DDBJ databases">
        <title>Draft genome sequence of Alistipes putredinis (DSM 17216).</title>
        <authorList>
            <person name="Sudarsanam P."/>
            <person name="Ley R."/>
            <person name="Guruge J."/>
            <person name="Turnbaugh P.J."/>
            <person name="Mahowald M."/>
            <person name="Liep D."/>
            <person name="Gordon J."/>
        </authorList>
    </citation>
    <scope>NUCLEOTIDE SEQUENCE</scope>
    <source>
        <strain evidence="1">DSM 17216</strain>
    </source>
</reference>
<dbReference type="HOGENOM" id="CLU_3076025_0_0_10"/>
<reference evidence="1" key="1">
    <citation type="submission" date="2007-10" db="EMBL/GenBank/DDBJ databases">
        <authorList>
            <person name="Fulton L."/>
            <person name="Clifton S."/>
            <person name="Fulton B."/>
            <person name="Xu J."/>
            <person name="Minx P."/>
            <person name="Pepin K.H."/>
            <person name="Johnson M."/>
            <person name="Thiruvilangam P."/>
            <person name="Bhonagiri V."/>
            <person name="Nash W.E."/>
            <person name="Mardis E.R."/>
            <person name="Wilson R.K."/>
        </authorList>
    </citation>
    <scope>NUCLEOTIDE SEQUENCE [LARGE SCALE GENOMIC DNA]</scope>
    <source>
        <strain evidence="1">DSM 17216</strain>
    </source>
</reference>
<sequence length="52" mass="6299">MQNPFGKSEFNFFQHKFTSETPSYLHYDKTIPTKNNTILRKPVYYESILIRK</sequence>
<protein>
    <submittedName>
        <fullName evidence="1">Uncharacterized protein</fullName>
    </submittedName>
</protein>
<evidence type="ECO:0000313" key="2">
    <source>
        <dbReference type="Proteomes" id="UP000005819"/>
    </source>
</evidence>
<dbReference type="Proteomes" id="UP000005819">
    <property type="component" value="Unassembled WGS sequence"/>
</dbReference>
<evidence type="ECO:0000313" key="1">
    <source>
        <dbReference type="EMBL" id="EDS03909.1"/>
    </source>
</evidence>
<dbReference type="EMBL" id="ABFK02000017">
    <property type="protein sequence ID" value="EDS03909.1"/>
    <property type="molecule type" value="Genomic_DNA"/>
</dbReference>
<keyword evidence="2" id="KW-1185">Reference proteome</keyword>
<organism evidence="1 2">
    <name type="scientific">Alistipes putredinis DSM 17216</name>
    <dbReference type="NCBI Taxonomy" id="445970"/>
    <lineage>
        <taxon>Bacteria</taxon>
        <taxon>Pseudomonadati</taxon>
        <taxon>Bacteroidota</taxon>
        <taxon>Bacteroidia</taxon>
        <taxon>Bacteroidales</taxon>
        <taxon>Rikenellaceae</taxon>
        <taxon>Alistipes</taxon>
    </lineage>
</organism>
<proteinExistence type="predicted"/>
<dbReference type="AlphaFoldDB" id="B0MV27"/>
<accession>B0MV27</accession>
<gene>
    <name evidence="1" type="ORF">ALIPUT_00970</name>
</gene>
<comment type="caution">
    <text evidence="1">The sequence shown here is derived from an EMBL/GenBank/DDBJ whole genome shotgun (WGS) entry which is preliminary data.</text>
</comment>